<dbReference type="AlphaFoldDB" id="A0A2T1HVN6"/>
<dbReference type="UniPathway" id="UPA00219"/>
<keyword evidence="4" id="KW-0808">Transferase</keyword>
<dbReference type="Pfam" id="PF03734">
    <property type="entry name" value="YkuD"/>
    <property type="match status" value="1"/>
</dbReference>
<dbReference type="FunFam" id="2.40.440.10:FF:000002">
    <property type="entry name" value="L,D-transpeptidase ErfK/SrfK"/>
    <property type="match status" value="1"/>
</dbReference>
<accession>A0A2T1HVN6</accession>
<evidence type="ECO:0000256" key="3">
    <source>
        <dbReference type="ARBA" id="ARBA00022676"/>
    </source>
</evidence>
<feature type="active site" description="Proton donor/acceptor" evidence="9">
    <location>
        <position position="203"/>
    </location>
</feature>
<dbReference type="GO" id="GO:0071972">
    <property type="term" value="F:peptidoglycan L,D-transpeptidase activity"/>
    <property type="evidence" value="ECO:0007669"/>
    <property type="project" value="TreeGrafter"/>
</dbReference>
<comment type="pathway">
    <text evidence="1 9">Cell wall biogenesis; peptidoglycan biosynthesis.</text>
</comment>
<comment type="similarity">
    <text evidence="2">Belongs to the YkuD family.</text>
</comment>
<dbReference type="InterPro" id="IPR005490">
    <property type="entry name" value="LD_TPept_cat_dom"/>
</dbReference>
<keyword evidence="8 9" id="KW-0961">Cell wall biogenesis/degradation</keyword>
<evidence type="ECO:0000256" key="8">
    <source>
        <dbReference type="ARBA" id="ARBA00023316"/>
    </source>
</evidence>
<feature type="region of interest" description="Disordered" evidence="10">
    <location>
        <begin position="246"/>
        <end position="266"/>
    </location>
</feature>
<dbReference type="RefSeq" id="WP_106335976.1">
    <property type="nucleotide sequence ID" value="NZ_PVZS01000006.1"/>
</dbReference>
<reference evidence="13" key="1">
    <citation type="submission" date="2018-03" db="EMBL/GenBank/DDBJ databases">
        <authorList>
            <person name="Sun L."/>
            <person name="Liu H."/>
            <person name="Chen W."/>
            <person name="Huang K."/>
            <person name="Liu W."/>
            <person name="Gao X."/>
        </authorList>
    </citation>
    <scope>NUCLEOTIDE SEQUENCE [LARGE SCALE GENOMIC DNA]</scope>
    <source>
        <strain evidence="13">SH9</strain>
    </source>
</reference>
<name>A0A2T1HVN6_9HYPH</name>
<comment type="caution">
    <text evidence="12">The sequence shown here is derived from an EMBL/GenBank/DDBJ whole genome shotgun (WGS) entry which is preliminary data.</text>
</comment>
<dbReference type="EMBL" id="PVZS01000006">
    <property type="protein sequence ID" value="PSC05733.1"/>
    <property type="molecule type" value="Genomic_DNA"/>
</dbReference>
<keyword evidence="6 9" id="KW-0133">Cell shape</keyword>
<evidence type="ECO:0000313" key="12">
    <source>
        <dbReference type="EMBL" id="PSC05733.1"/>
    </source>
</evidence>
<evidence type="ECO:0000313" key="13">
    <source>
        <dbReference type="Proteomes" id="UP000239772"/>
    </source>
</evidence>
<sequence length="266" mass="28981">MPGMDRRTVLLGAAAVLMGGREAAAQTYWYPSRPQDDVEQLYGLYPAPRRRARPPSGEAPADSLYGPISGEPYPVPGLRPNTVPAAFHRRTISYDGGEAPGTIIVDPHSHYLYLVNGDGTAIRYGVGVGRSGFGWSGVADIRNKQAWPDWYPPKEMLDRQPELAAKMSELRSGIGMPGGPGNPLGARALYLWQGNKDTLYRIHGTVEPWTIGKSVSSGCIRMINQDVIDLYDRVPTGTKVIVTGSAMPTAKARPRRRGPEQADAWL</sequence>
<dbReference type="OrthoDB" id="9795305at2"/>
<dbReference type="GO" id="GO:0005576">
    <property type="term" value="C:extracellular region"/>
    <property type="evidence" value="ECO:0007669"/>
    <property type="project" value="TreeGrafter"/>
</dbReference>
<evidence type="ECO:0000259" key="11">
    <source>
        <dbReference type="PROSITE" id="PS52029"/>
    </source>
</evidence>
<keyword evidence="5" id="KW-0378">Hydrolase</keyword>
<dbReference type="InterPro" id="IPR038063">
    <property type="entry name" value="Transpep_catalytic_dom"/>
</dbReference>
<gene>
    <name evidence="12" type="ORF">SLNSH_07065</name>
</gene>
<keyword evidence="3" id="KW-0328">Glycosyltransferase</keyword>
<dbReference type="GO" id="GO:0016757">
    <property type="term" value="F:glycosyltransferase activity"/>
    <property type="evidence" value="ECO:0007669"/>
    <property type="project" value="UniProtKB-KW"/>
</dbReference>
<evidence type="ECO:0000256" key="5">
    <source>
        <dbReference type="ARBA" id="ARBA00022801"/>
    </source>
</evidence>
<organism evidence="12 13">
    <name type="scientific">Alsobacter soli</name>
    <dbReference type="NCBI Taxonomy" id="2109933"/>
    <lineage>
        <taxon>Bacteria</taxon>
        <taxon>Pseudomonadati</taxon>
        <taxon>Pseudomonadota</taxon>
        <taxon>Alphaproteobacteria</taxon>
        <taxon>Hyphomicrobiales</taxon>
        <taxon>Alsobacteraceae</taxon>
        <taxon>Alsobacter</taxon>
    </lineage>
</organism>
<keyword evidence="7 9" id="KW-0573">Peptidoglycan synthesis</keyword>
<dbReference type="Proteomes" id="UP000239772">
    <property type="component" value="Unassembled WGS sequence"/>
</dbReference>
<dbReference type="Gene3D" id="2.40.440.10">
    <property type="entry name" value="L,D-transpeptidase catalytic domain-like"/>
    <property type="match status" value="1"/>
</dbReference>
<evidence type="ECO:0000256" key="9">
    <source>
        <dbReference type="PROSITE-ProRule" id="PRU01373"/>
    </source>
</evidence>
<evidence type="ECO:0000256" key="7">
    <source>
        <dbReference type="ARBA" id="ARBA00022984"/>
    </source>
</evidence>
<dbReference type="SUPFAM" id="SSF141523">
    <property type="entry name" value="L,D-transpeptidase catalytic domain-like"/>
    <property type="match status" value="1"/>
</dbReference>
<keyword evidence="13" id="KW-1185">Reference proteome</keyword>
<evidence type="ECO:0000256" key="4">
    <source>
        <dbReference type="ARBA" id="ARBA00022679"/>
    </source>
</evidence>
<dbReference type="PROSITE" id="PS52029">
    <property type="entry name" value="LD_TPASE"/>
    <property type="match status" value="1"/>
</dbReference>
<dbReference type="CDD" id="cd16913">
    <property type="entry name" value="YkuD_like"/>
    <property type="match status" value="1"/>
</dbReference>
<evidence type="ECO:0000256" key="6">
    <source>
        <dbReference type="ARBA" id="ARBA00022960"/>
    </source>
</evidence>
<evidence type="ECO:0000256" key="10">
    <source>
        <dbReference type="SAM" id="MobiDB-lite"/>
    </source>
</evidence>
<feature type="active site" description="Nucleophile" evidence="9">
    <location>
        <position position="219"/>
    </location>
</feature>
<protein>
    <submittedName>
        <fullName evidence="12">L,D-transpeptidase</fullName>
    </submittedName>
</protein>
<dbReference type="PANTHER" id="PTHR30582">
    <property type="entry name" value="L,D-TRANSPEPTIDASE"/>
    <property type="match status" value="1"/>
</dbReference>
<dbReference type="GO" id="GO:0018104">
    <property type="term" value="P:peptidoglycan-protein cross-linking"/>
    <property type="evidence" value="ECO:0007669"/>
    <property type="project" value="TreeGrafter"/>
</dbReference>
<dbReference type="GO" id="GO:0071555">
    <property type="term" value="P:cell wall organization"/>
    <property type="evidence" value="ECO:0007669"/>
    <property type="project" value="UniProtKB-UniRule"/>
</dbReference>
<evidence type="ECO:0000256" key="1">
    <source>
        <dbReference type="ARBA" id="ARBA00004752"/>
    </source>
</evidence>
<evidence type="ECO:0000256" key="2">
    <source>
        <dbReference type="ARBA" id="ARBA00005992"/>
    </source>
</evidence>
<dbReference type="InterPro" id="IPR050979">
    <property type="entry name" value="LD-transpeptidase"/>
</dbReference>
<proteinExistence type="inferred from homology"/>
<feature type="domain" description="L,D-TPase catalytic" evidence="11">
    <location>
        <begin position="101"/>
        <end position="243"/>
    </location>
</feature>
<dbReference type="GO" id="GO:0008360">
    <property type="term" value="P:regulation of cell shape"/>
    <property type="evidence" value="ECO:0007669"/>
    <property type="project" value="UniProtKB-UniRule"/>
</dbReference>
<dbReference type="PANTHER" id="PTHR30582:SF24">
    <property type="entry name" value="L,D-TRANSPEPTIDASE ERFK_SRFK-RELATED"/>
    <property type="match status" value="1"/>
</dbReference>